<dbReference type="EMBL" id="UEGW01000001">
    <property type="protein sequence ID" value="SRX94339.1"/>
    <property type="molecule type" value="Genomic_DNA"/>
</dbReference>
<name>A0A375YZM3_MYCSH</name>
<gene>
    <name evidence="2" type="ORF">MSP7336_02593</name>
</gene>
<reference evidence="2 3" key="1">
    <citation type="submission" date="2018-05" db="EMBL/GenBank/DDBJ databases">
        <authorList>
            <consortium name="IHU Genomes"/>
        </authorList>
    </citation>
    <scope>NUCLEOTIDE SEQUENCE [LARGE SCALE GENOMIC DNA]</scope>
    <source>
        <strain evidence="2 3">P7336</strain>
    </source>
</reference>
<dbReference type="Proteomes" id="UP000252015">
    <property type="component" value="Unassembled WGS sequence"/>
</dbReference>
<evidence type="ECO:0000259" key="1">
    <source>
        <dbReference type="Pfam" id="PF00934"/>
    </source>
</evidence>
<keyword evidence="3" id="KW-1185">Reference proteome</keyword>
<dbReference type="AlphaFoldDB" id="A0A375YZM3"/>
<sequence length="104" mass="10605">MVLLNLRVKPGIVSGIGQELLAAANAIPAIPRPVSPAGADPLSMAIAAHVTCTVTLLVADRPVVKEESTTYARALGTAARAYVGTDEPLGGKIDRQLCGFPTAG</sequence>
<dbReference type="RefSeq" id="WP_244917547.1">
    <property type="nucleotide sequence ID" value="NZ_UEGW01000001.1"/>
</dbReference>
<feature type="domain" description="PE" evidence="1">
    <location>
        <begin position="13"/>
        <end position="86"/>
    </location>
</feature>
<accession>A0A375YZM3</accession>
<evidence type="ECO:0000313" key="2">
    <source>
        <dbReference type="EMBL" id="SRX94339.1"/>
    </source>
</evidence>
<proteinExistence type="predicted"/>
<dbReference type="InterPro" id="IPR000084">
    <property type="entry name" value="PE-PGRS_N"/>
</dbReference>
<evidence type="ECO:0000313" key="3">
    <source>
        <dbReference type="Proteomes" id="UP000252015"/>
    </source>
</evidence>
<protein>
    <recommendedName>
        <fullName evidence="1">PE domain-containing protein</fullName>
    </recommendedName>
</protein>
<organism evidence="2 3">
    <name type="scientific">Mycobacterium shimoidei</name>
    <dbReference type="NCBI Taxonomy" id="29313"/>
    <lineage>
        <taxon>Bacteria</taxon>
        <taxon>Bacillati</taxon>
        <taxon>Actinomycetota</taxon>
        <taxon>Actinomycetes</taxon>
        <taxon>Mycobacteriales</taxon>
        <taxon>Mycobacteriaceae</taxon>
        <taxon>Mycobacterium</taxon>
    </lineage>
</organism>
<dbReference type="Pfam" id="PF00934">
    <property type="entry name" value="PE"/>
    <property type="match status" value="1"/>
</dbReference>